<evidence type="ECO:0000313" key="7">
    <source>
        <dbReference type="EMBL" id="MBB6447758.1"/>
    </source>
</evidence>
<dbReference type="PANTHER" id="PTHR11113">
    <property type="entry name" value="N-ACETYLGLUCOSAMINE-6-PHOSPHATE DEACETYLASE"/>
    <property type="match status" value="1"/>
</dbReference>
<evidence type="ECO:0000256" key="4">
    <source>
        <dbReference type="ARBA" id="ARBA00047720"/>
    </source>
</evidence>
<evidence type="ECO:0000259" key="5">
    <source>
        <dbReference type="Pfam" id="PF01979"/>
    </source>
</evidence>
<evidence type="ECO:0000259" key="6">
    <source>
        <dbReference type="Pfam" id="PF13382"/>
    </source>
</evidence>
<dbReference type="Pfam" id="PF13382">
    <property type="entry name" value="Adenine_deam_C"/>
    <property type="match status" value="1"/>
</dbReference>
<feature type="domain" description="Amidohydrolase-related" evidence="5">
    <location>
        <begin position="79"/>
        <end position="362"/>
    </location>
</feature>
<name>A0A7X0HVR8_9BACI</name>
<keyword evidence="3 7" id="KW-0378">Hydrolase</keyword>
<comment type="catalytic activity">
    <reaction evidence="4">
        <text>adenine + H2O + H(+) = hypoxanthine + NH4(+)</text>
        <dbReference type="Rhea" id="RHEA:23688"/>
        <dbReference type="ChEBI" id="CHEBI:15377"/>
        <dbReference type="ChEBI" id="CHEBI:15378"/>
        <dbReference type="ChEBI" id="CHEBI:16708"/>
        <dbReference type="ChEBI" id="CHEBI:17368"/>
        <dbReference type="ChEBI" id="CHEBI:28938"/>
        <dbReference type="EC" id="3.5.4.2"/>
    </reaction>
</comment>
<dbReference type="EMBL" id="JACHGK010000028">
    <property type="protein sequence ID" value="MBB6447758.1"/>
    <property type="molecule type" value="Genomic_DNA"/>
</dbReference>
<evidence type="ECO:0000256" key="2">
    <source>
        <dbReference type="ARBA" id="ARBA00012782"/>
    </source>
</evidence>
<comment type="similarity">
    <text evidence="1">Belongs to the metallo-dependent hydrolases superfamily. Adenine deaminase family.</text>
</comment>
<proteinExistence type="inferred from homology"/>
<evidence type="ECO:0000313" key="8">
    <source>
        <dbReference type="Proteomes" id="UP000531594"/>
    </source>
</evidence>
<dbReference type="InterPro" id="IPR006680">
    <property type="entry name" value="Amidohydro-rel"/>
</dbReference>
<dbReference type="RefSeq" id="WP_184530014.1">
    <property type="nucleotide sequence ID" value="NZ_JACHGK010000028.1"/>
</dbReference>
<feature type="domain" description="Adenine deaminase C-terminal" evidence="6">
    <location>
        <begin position="411"/>
        <end position="571"/>
    </location>
</feature>
<sequence>MLEQRYRWKNKQLREHVAIIDGKHAPTLLLKNARYLNQIFRQWMTANIWIYEDRIVYVGDQLPSRLDGCEIVDCSDMHLVPGYIEPHAHPFLLYNPLSLAAYASKFGTTTLINDNLVLFLQTEKKKAFSFLREMRHIPTSMYWWCRFDSQTEIQFEEQTFSHSHIKSWLEHDAVLQGGELTGWPKLLDGDDMMLHWIQEAKRMRKKIEGHFPGASEKTLAKMNLLGADSDHEAMTGKEVYDRLMQGYMVSLRNSGIRADLAKLLHEIHELGITTYDKFMLTTDGSTANFYEKGIIDNMIRIAIENGVPIIDAYNMATINVARYHNIEYLHGNIATGRIANINFLTDEKNPTPVSVLAKGKWVKRNGVHHPELYEPLNWSEYDLEPLEMDWDLTMEDLQFSMPFGISMENAVITKPYSISIDVYNDQLEHSEDECFFMLVDRQGKWRINTLVKGFAKNLSGLATSFSHTGDIILIGKRKSDLLKAFARMKEIGGGIVIAENGEIIKEISLPLKGLMSNKNLDELIIELKDFAHYLREKGYRFEDPFHSLLFFSTTHLPYIRVTPRGMYDVMNKMILFPTIMR</sequence>
<gene>
    <name evidence="7" type="ORF">HNR53_004467</name>
</gene>
<dbReference type="Gene3D" id="3.20.20.140">
    <property type="entry name" value="Metal-dependent hydrolases"/>
    <property type="match status" value="1"/>
</dbReference>
<dbReference type="PANTHER" id="PTHR11113:SF6">
    <property type="entry name" value="ADENINE DEAMINASE YERA-RELATED"/>
    <property type="match status" value="1"/>
</dbReference>
<dbReference type="GO" id="GO:0000034">
    <property type="term" value="F:adenine deaminase activity"/>
    <property type="evidence" value="ECO:0007669"/>
    <property type="project" value="UniProtKB-EC"/>
</dbReference>
<dbReference type="EC" id="3.5.4.2" evidence="2"/>
<dbReference type="Proteomes" id="UP000531594">
    <property type="component" value="Unassembled WGS sequence"/>
</dbReference>
<dbReference type="Gene3D" id="2.30.40.10">
    <property type="entry name" value="Urease, subunit C, domain 1"/>
    <property type="match status" value="1"/>
</dbReference>
<dbReference type="InterPro" id="IPR011059">
    <property type="entry name" value="Metal-dep_hydrolase_composite"/>
</dbReference>
<evidence type="ECO:0000256" key="1">
    <source>
        <dbReference type="ARBA" id="ARBA00006773"/>
    </source>
</evidence>
<dbReference type="AlphaFoldDB" id="A0A7X0HVR8"/>
<evidence type="ECO:0000256" key="3">
    <source>
        <dbReference type="ARBA" id="ARBA00022801"/>
    </source>
</evidence>
<dbReference type="InterPro" id="IPR026912">
    <property type="entry name" value="Adenine_deam_C"/>
</dbReference>
<organism evidence="7 8">
    <name type="scientific">Bacillus benzoevorans</name>
    <dbReference type="NCBI Taxonomy" id="1456"/>
    <lineage>
        <taxon>Bacteria</taxon>
        <taxon>Bacillati</taxon>
        <taxon>Bacillota</taxon>
        <taxon>Bacilli</taxon>
        <taxon>Bacillales</taxon>
        <taxon>Bacillaceae</taxon>
        <taxon>Bacillus</taxon>
    </lineage>
</organism>
<dbReference type="SUPFAM" id="SSF51556">
    <property type="entry name" value="Metallo-dependent hydrolases"/>
    <property type="match status" value="1"/>
</dbReference>
<protein>
    <recommendedName>
        <fullName evidence="2">adenine deaminase</fullName>
        <ecNumber evidence="2">3.5.4.2</ecNumber>
    </recommendedName>
</protein>
<comment type="caution">
    <text evidence="7">The sequence shown here is derived from an EMBL/GenBank/DDBJ whole genome shotgun (WGS) entry which is preliminary data.</text>
</comment>
<dbReference type="SUPFAM" id="SSF51338">
    <property type="entry name" value="Composite domain of metallo-dependent hydrolases"/>
    <property type="match status" value="1"/>
</dbReference>
<accession>A0A7X0HVR8</accession>
<keyword evidence="8" id="KW-1185">Reference proteome</keyword>
<dbReference type="Pfam" id="PF01979">
    <property type="entry name" value="Amidohydro_1"/>
    <property type="match status" value="1"/>
</dbReference>
<dbReference type="InterPro" id="IPR032466">
    <property type="entry name" value="Metal_Hydrolase"/>
</dbReference>
<reference evidence="7 8" key="1">
    <citation type="submission" date="2020-08" db="EMBL/GenBank/DDBJ databases">
        <title>Genomic Encyclopedia of Type Strains, Phase IV (KMG-IV): sequencing the most valuable type-strain genomes for metagenomic binning, comparative biology and taxonomic classification.</title>
        <authorList>
            <person name="Goeker M."/>
        </authorList>
    </citation>
    <scope>NUCLEOTIDE SEQUENCE [LARGE SCALE GENOMIC DNA]</scope>
    <source>
        <strain evidence="7 8">DSM 5391</strain>
    </source>
</reference>